<dbReference type="eggNOG" id="arCOG03128">
    <property type="taxonomic scope" value="Archaea"/>
</dbReference>
<sequence>MSCQYTFNPEQKHSSLTTTWSCPHDSHPANQHCLFHMTPEERRHNDITPQDLQAALISELAAETNDKKEFIGAHIPHLDLDYIDIETDNQYPIDFRHTTIEDGISAAHARFEERVDLRNSTVGGFHSPNCAFEDGLLASKTVFTDVVTLSDTDFNGDMIDFANATFEQSLTCEEITASVDVSFKNAEFNGCVSFDGALLTEQASTIDDNIIFDDAIFHDTASFKHTSFYYTSFQDVRFHDTASFKHATANGTIRLHGSRFHADVDFDELHCQEDISFSNVIFDGKASFRGVSISGGADVLADDLSLTNARFNDEATFERGTFGFTNAEGAEFNTCVNFRRSTFTDDVAFCDVTFANTADFDEVIFDGDVAFTDSTFNGDAVFRGAEFNGGTNYLESDAVFTDVIFNDVANFSDTNIVSIEFSKTEFQSTVDFTNAEITDTVIIQTPTFTDDSYLDFTDATIEEGTITQPKRGWGYFDFTRATIGDVSLTAADPADRRELLDYFRFCDTTFDAFDFSQHLEYLDRNDWILHRFVQPETEFSPALEFTPARIEKTYLKAKSSASAQSNLKAAGEFRVKRQQYAKRKFAQIATDSAEPIRTRIKNGLRTIENSFLELSCGYGLRLYRITAVFILFPLVAAILFAFGGPLFETGAGQTSLSQLVTDTGGGGTRILLLNIYFSYITFLTIGYGGIGPLGLGARFLAATLVYLNVILAGLFIYSLIKRSEI</sequence>
<dbReference type="SUPFAM" id="SSF81324">
    <property type="entry name" value="Voltage-gated potassium channels"/>
    <property type="match status" value="1"/>
</dbReference>
<keyword evidence="1" id="KW-0472">Membrane</keyword>
<dbReference type="Gene3D" id="1.10.287.70">
    <property type="match status" value="1"/>
</dbReference>
<feature type="transmembrane region" description="Helical" evidence="1">
    <location>
        <begin position="699"/>
        <end position="720"/>
    </location>
</feature>
<keyword evidence="1" id="KW-0812">Transmembrane</keyword>
<evidence type="ECO:0000256" key="1">
    <source>
        <dbReference type="SAM" id="Phobius"/>
    </source>
</evidence>
<name>U1NJ93_9EURY</name>
<dbReference type="InterPro" id="IPR001646">
    <property type="entry name" value="5peptide_repeat"/>
</dbReference>
<evidence type="ECO:0000313" key="3">
    <source>
        <dbReference type="Proteomes" id="UP000030710"/>
    </source>
</evidence>
<evidence type="ECO:0000313" key="2">
    <source>
        <dbReference type="EMBL" id="ERG96998.1"/>
    </source>
</evidence>
<evidence type="ECO:0008006" key="4">
    <source>
        <dbReference type="Google" id="ProtNLM"/>
    </source>
</evidence>
<keyword evidence="1" id="KW-1133">Transmembrane helix</keyword>
<dbReference type="Pfam" id="PF13576">
    <property type="entry name" value="Pentapeptide_3"/>
    <property type="match status" value="2"/>
</dbReference>
<proteinExistence type="predicted"/>
<dbReference type="Proteomes" id="UP000030710">
    <property type="component" value="Unassembled WGS sequence"/>
</dbReference>
<accession>U1NJ93</accession>
<dbReference type="EMBL" id="KE356561">
    <property type="protein sequence ID" value="ERG96998.1"/>
    <property type="molecule type" value="Genomic_DNA"/>
</dbReference>
<dbReference type="HOGENOM" id="CLU_381585_0_0_2"/>
<protein>
    <recommendedName>
        <fullName evidence="4">Potassium channel domain-containing protein</fullName>
    </recommendedName>
</protein>
<dbReference type="AlphaFoldDB" id="U1NJ93"/>
<feature type="transmembrane region" description="Helical" evidence="1">
    <location>
        <begin position="622"/>
        <end position="647"/>
    </location>
</feature>
<gene>
    <name evidence="2" type="ORF">J07HQW2_03484</name>
</gene>
<dbReference type="STRING" id="1238425.J07HQW2_03484"/>
<feature type="transmembrane region" description="Helical" evidence="1">
    <location>
        <begin position="668"/>
        <end position="687"/>
    </location>
</feature>
<reference evidence="2 3" key="1">
    <citation type="journal article" date="2013" name="PLoS ONE">
        <title>Assembly-driven community genomics of a hypersaline microbial ecosystem.</title>
        <authorList>
            <person name="Podell S."/>
            <person name="Ugalde J.A."/>
            <person name="Narasingarao P."/>
            <person name="Banfield J.F."/>
            <person name="Heidelberg K.B."/>
            <person name="Allen E.E."/>
        </authorList>
    </citation>
    <scope>NUCLEOTIDE SEQUENCE [LARGE SCALE GENOMIC DNA]</scope>
    <source>
        <strain evidence="3">J07HQW2</strain>
    </source>
</reference>
<organism evidence="2 3">
    <name type="scientific">Haloquadratum walsbyi J07HQW2</name>
    <dbReference type="NCBI Taxonomy" id="1238425"/>
    <lineage>
        <taxon>Archaea</taxon>
        <taxon>Methanobacteriati</taxon>
        <taxon>Methanobacteriota</taxon>
        <taxon>Stenosarchaea group</taxon>
        <taxon>Halobacteria</taxon>
        <taxon>Halobacteriales</taxon>
        <taxon>Haloferacaceae</taxon>
        <taxon>Haloquadratum</taxon>
    </lineage>
</organism>